<evidence type="ECO:0000313" key="4">
    <source>
        <dbReference type="EMBL" id="GAA4750296.1"/>
    </source>
</evidence>
<keyword evidence="2" id="KW-0456">Lyase</keyword>
<dbReference type="EMBL" id="BAABKN010000025">
    <property type="protein sequence ID" value="GAA4750296.1"/>
    <property type="molecule type" value="Genomic_DNA"/>
</dbReference>
<dbReference type="Pfam" id="PF14031">
    <property type="entry name" value="D-ser_dehydrat"/>
    <property type="match status" value="1"/>
</dbReference>
<reference evidence="5" key="1">
    <citation type="journal article" date="2019" name="Int. J. Syst. Evol. Microbiol.">
        <title>The Global Catalogue of Microorganisms (GCM) 10K type strain sequencing project: providing services to taxonomists for standard genome sequencing and annotation.</title>
        <authorList>
            <consortium name="The Broad Institute Genomics Platform"/>
            <consortium name="The Broad Institute Genome Sequencing Center for Infectious Disease"/>
            <person name="Wu L."/>
            <person name="Ma J."/>
        </authorList>
    </citation>
    <scope>NUCLEOTIDE SEQUENCE [LARGE SCALE GENOMIC DNA]</scope>
    <source>
        <strain evidence="5">JCM 18532</strain>
    </source>
</reference>
<keyword evidence="5" id="KW-1185">Reference proteome</keyword>
<dbReference type="RefSeq" id="WP_345528662.1">
    <property type="nucleotide sequence ID" value="NZ_BAABKN010000025.1"/>
</dbReference>
<evidence type="ECO:0000256" key="2">
    <source>
        <dbReference type="ARBA" id="ARBA00023239"/>
    </source>
</evidence>
<evidence type="ECO:0000259" key="3">
    <source>
        <dbReference type="SMART" id="SM01119"/>
    </source>
</evidence>
<dbReference type="Gene3D" id="3.20.20.10">
    <property type="entry name" value="Alanine racemase"/>
    <property type="match status" value="1"/>
</dbReference>
<dbReference type="InterPro" id="IPR029066">
    <property type="entry name" value="PLP-binding_barrel"/>
</dbReference>
<proteinExistence type="inferred from homology"/>
<gene>
    <name evidence="4" type="ORF">GCM10023350_39310</name>
</gene>
<comment type="caution">
    <text evidence="4">The sequence shown here is derived from an EMBL/GenBank/DDBJ whole genome shotgun (WGS) entry which is preliminary data.</text>
</comment>
<evidence type="ECO:0000313" key="5">
    <source>
        <dbReference type="Proteomes" id="UP001499882"/>
    </source>
</evidence>
<dbReference type="Proteomes" id="UP001499882">
    <property type="component" value="Unassembled WGS sequence"/>
</dbReference>
<dbReference type="InterPro" id="IPR001608">
    <property type="entry name" value="Ala_racemase_N"/>
</dbReference>
<dbReference type="InterPro" id="IPR026956">
    <property type="entry name" value="D-ser_dehydrat-like_dom"/>
</dbReference>
<dbReference type="SMART" id="SM01119">
    <property type="entry name" value="D-ser_dehydrat"/>
    <property type="match status" value="1"/>
</dbReference>
<evidence type="ECO:0000256" key="1">
    <source>
        <dbReference type="ARBA" id="ARBA00005323"/>
    </source>
</evidence>
<dbReference type="SUPFAM" id="SSF51419">
    <property type="entry name" value="PLP-binding barrel"/>
    <property type="match status" value="1"/>
</dbReference>
<dbReference type="InterPro" id="IPR042208">
    <property type="entry name" value="D-ser_dehydrat-like_sf"/>
</dbReference>
<dbReference type="InterPro" id="IPR051466">
    <property type="entry name" value="D-amino_acid_metab_enzyme"/>
</dbReference>
<dbReference type="Pfam" id="PF01168">
    <property type="entry name" value="Ala_racemase_N"/>
    <property type="match status" value="1"/>
</dbReference>
<sequence>MIALPDPGPVCPYLAVDDDALSDNIGAMARWCADRGVAIAPHAKTTMSPYVVRKQLAAGAWGLTVANVTQAAALGSSVDARLMIANQVVGGPETDWLVRAPGDPLSWVDSVAQVDALDRAASARAHPLSVLVEVGLPDGRAGARSLEEVLAVSQRVRASRHLLLRGVAGYEGSYGIGSDPGVGVDAFLARVEAAVGGLDEARCFDGLEDVIVTVGGSIHFDRCVRLTGVELRDHRAATVLLRSGCYAVHDDGLYARSTPSARGVPDAPLFRSAVSVVARVQSRPEPDLVIVGAGRRDLAYDQDLPVVLSWHGADGPVSAERSRLDRLDDQHAYVRVAHDSRIAVGDRAVLGISHPCSVFDRWRTFQIVRGRRVVGTGETVFS</sequence>
<dbReference type="Gene3D" id="2.40.37.20">
    <property type="entry name" value="D-serine dehydratase-like domain"/>
    <property type="match status" value="1"/>
</dbReference>
<protein>
    <submittedName>
        <fullName evidence="4">Amino acid deaminase</fullName>
    </submittedName>
</protein>
<comment type="similarity">
    <text evidence="1">Belongs to the DSD1 family.</text>
</comment>
<organism evidence="4 5">
    <name type="scientific">Nocardioides endophyticus</name>
    <dbReference type="NCBI Taxonomy" id="1353775"/>
    <lineage>
        <taxon>Bacteria</taxon>
        <taxon>Bacillati</taxon>
        <taxon>Actinomycetota</taxon>
        <taxon>Actinomycetes</taxon>
        <taxon>Propionibacteriales</taxon>
        <taxon>Nocardioidaceae</taxon>
        <taxon>Nocardioides</taxon>
    </lineage>
</organism>
<name>A0ABP8Z9K3_9ACTN</name>
<feature type="domain" description="D-serine dehydratase-like" evidence="3">
    <location>
        <begin position="273"/>
        <end position="369"/>
    </location>
</feature>
<accession>A0ABP8Z9K3</accession>
<dbReference type="PANTHER" id="PTHR28004">
    <property type="entry name" value="ZGC:162816-RELATED"/>
    <property type="match status" value="1"/>
</dbReference>
<dbReference type="PANTHER" id="PTHR28004:SF8">
    <property type="entry name" value="D-SERINE DEAMINASE"/>
    <property type="match status" value="1"/>
</dbReference>